<gene>
    <name evidence="2" type="ORF">FAZ15_03255</name>
</gene>
<keyword evidence="3" id="KW-1185">Reference proteome</keyword>
<evidence type="ECO:0000313" key="2">
    <source>
        <dbReference type="EMBL" id="TJZ63310.1"/>
    </source>
</evidence>
<dbReference type="PANTHER" id="PTHR32182">
    <property type="entry name" value="DNA REPLICATION AND REPAIR PROTEIN RECF"/>
    <property type="match status" value="1"/>
</dbReference>
<dbReference type="GO" id="GO:0005524">
    <property type="term" value="F:ATP binding"/>
    <property type="evidence" value="ECO:0007669"/>
    <property type="project" value="InterPro"/>
</dbReference>
<dbReference type="InterPro" id="IPR014555">
    <property type="entry name" value="RecF-like"/>
</dbReference>
<dbReference type="GO" id="GO:0000731">
    <property type="term" value="P:DNA synthesis involved in DNA repair"/>
    <property type="evidence" value="ECO:0007669"/>
    <property type="project" value="TreeGrafter"/>
</dbReference>
<dbReference type="Gene3D" id="3.40.50.300">
    <property type="entry name" value="P-loop containing nucleotide triphosphate hydrolases"/>
    <property type="match status" value="1"/>
</dbReference>
<comment type="caution">
    <text evidence="2">The sequence shown here is derived from an EMBL/GenBank/DDBJ whole genome shotgun (WGS) entry which is preliminary data.</text>
</comment>
<dbReference type="EMBL" id="SUME01000001">
    <property type="protein sequence ID" value="TJZ63310.1"/>
    <property type="molecule type" value="Genomic_DNA"/>
</dbReference>
<evidence type="ECO:0000259" key="1">
    <source>
        <dbReference type="Pfam" id="PF13304"/>
    </source>
</evidence>
<feature type="domain" description="ATPase AAA-type core" evidence="1">
    <location>
        <begin position="23"/>
        <end position="307"/>
    </location>
</feature>
<dbReference type="Proteomes" id="UP000306808">
    <property type="component" value="Unassembled WGS sequence"/>
</dbReference>
<dbReference type="InterPro" id="IPR003959">
    <property type="entry name" value="ATPase_AAA_core"/>
</dbReference>
<dbReference type="GO" id="GO:0006302">
    <property type="term" value="P:double-strand break repair"/>
    <property type="evidence" value="ECO:0007669"/>
    <property type="project" value="TreeGrafter"/>
</dbReference>
<dbReference type="GO" id="GO:0016887">
    <property type="term" value="F:ATP hydrolysis activity"/>
    <property type="evidence" value="ECO:0007669"/>
    <property type="project" value="InterPro"/>
</dbReference>
<reference evidence="2 3" key="1">
    <citation type="submission" date="2019-04" db="EMBL/GenBank/DDBJ databases">
        <title>Sphingobacterium olei sp. nov., isolated from oil-contaminated soil.</title>
        <authorList>
            <person name="Liu B."/>
        </authorList>
    </citation>
    <scope>NUCLEOTIDE SEQUENCE [LARGE SCALE GENOMIC DNA]</scope>
    <source>
        <strain evidence="2 3">HAL-9</strain>
    </source>
</reference>
<accession>A0A4U0P7J2</accession>
<dbReference type="SUPFAM" id="SSF52540">
    <property type="entry name" value="P-loop containing nucleoside triphosphate hydrolases"/>
    <property type="match status" value="1"/>
</dbReference>
<dbReference type="OrthoDB" id="747555at2"/>
<organism evidence="2 3">
    <name type="scientific">Sphingobacterium olei</name>
    <dbReference type="NCBI Taxonomy" id="2571155"/>
    <lineage>
        <taxon>Bacteria</taxon>
        <taxon>Pseudomonadati</taxon>
        <taxon>Bacteroidota</taxon>
        <taxon>Sphingobacteriia</taxon>
        <taxon>Sphingobacteriales</taxon>
        <taxon>Sphingobacteriaceae</taxon>
        <taxon>Sphingobacterium</taxon>
    </lineage>
</organism>
<dbReference type="AlphaFoldDB" id="A0A4U0P7J2"/>
<dbReference type="RefSeq" id="WP_136899854.1">
    <property type="nucleotide sequence ID" value="NZ_SUME01000001.1"/>
</dbReference>
<proteinExistence type="predicted"/>
<protein>
    <submittedName>
        <fullName evidence="2">ATPase</fullName>
    </submittedName>
</protein>
<dbReference type="PANTHER" id="PTHR32182:SF22">
    <property type="entry name" value="ATP-DEPENDENT ENDONUCLEASE, OLD FAMILY-RELATED"/>
    <property type="match status" value="1"/>
</dbReference>
<evidence type="ECO:0000313" key="3">
    <source>
        <dbReference type="Proteomes" id="UP000306808"/>
    </source>
</evidence>
<dbReference type="PIRSF" id="PIRSF029347">
    <property type="entry name" value="RecF"/>
    <property type="match status" value="1"/>
</dbReference>
<dbReference type="CDD" id="cd00267">
    <property type="entry name" value="ABC_ATPase"/>
    <property type="match status" value="1"/>
</dbReference>
<dbReference type="InterPro" id="IPR027417">
    <property type="entry name" value="P-loop_NTPase"/>
</dbReference>
<sequence length="357" mass="41028">MISLVAVQGYKSIKNQQIELKPLNVLIGGNGVGKSNFISIFSLIRNLYEGSLQNYIVRKGGANTFLHLGDKVTQEVVIGIQFDDINRFHFTLQKSDYSLFIKNVGTSFKSGSRWHDANYEQNVLETTFRHSKKKQAFYVNNLLKEFEVYHFHDTGDSSPIKSQSNIHDNFSLRRDGSNLSAFLYLLKLVNNKHFLRIERTVQSIAPFFERFQLEPNRLDPNTIVLEWQEKGNYDSYFNAHNLSDGTLRFICLATLLLQPNPPKTIIIDEPELGLHPIAINKLCGLFRKKSEEGTQIIISTQSVTLLNNFNTEDIIVADRNEYETVFKRLKDDELSSWTSEYSLGEIWEKNIFGGQPF</sequence>
<dbReference type="Pfam" id="PF13304">
    <property type="entry name" value="AAA_21"/>
    <property type="match status" value="1"/>
</dbReference>
<name>A0A4U0P7J2_9SPHI</name>